<accession>A0A923MRG2</accession>
<dbReference type="Proteomes" id="UP000608513">
    <property type="component" value="Unassembled WGS sequence"/>
</dbReference>
<organism evidence="2 3">
    <name type="scientific">Ramlibacter cellulosilyticus</name>
    <dbReference type="NCBI Taxonomy" id="2764187"/>
    <lineage>
        <taxon>Bacteria</taxon>
        <taxon>Pseudomonadati</taxon>
        <taxon>Pseudomonadota</taxon>
        <taxon>Betaproteobacteria</taxon>
        <taxon>Burkholderiales</taxon>
        <taxon>Comamonadaceae</taxon>
        <taxon>Ramlibacter</taxon>
    </lineage>
</organism>
<dbReference type="AlphaFoldDB" id="A0A923MRG2"/>
<evidence type="ECO:0000313" key="3">
    <source>
        <dbReference type="Proteomes" id="UP000608513"/>
    </source>
</evidence>
<evidence type="ECO:0008006" key="4">
    <source>
        <dbReference type="Google" id="ProtNLM"/>
    </source>
</evidence>
<feature type="signal peptide" evidence="1">
    <location>
        <begin position="1"/>
        <end position="22"/>
    </location>
</feature>
<keyword evidence="3" id="KW-1185">Reference proteome</keyword>
<reference evidence="2" key="1">
    <citation type="submission" date="2020-08" db="EMBL/GenBank/DDBJ databases">
        <title>Ramlibacter sp. USB13 16S ribosomal RNA gene genome sequencing and assembly.</title>
        <authorList>
            <person name="Kang M."/>
        </authorList>
    </citation>
    <scope>NUCLEOTIDE SEQUENCE</scope>
    <source>
        <strain evidence="2">USB13</strain>
    </source>
</reference>
<feature type="chain" id="PRO_5036790863" description="DUF4034 domain-containing protein" evidence="1">
    <location>
        <begin position="23"/>
        <end position="328"/>
    </location>
</feature>
<sequence>MIRAAALAVALLSAGAFPSVHAEISDVKDVHAAFAAQRYDEIEALYDKVLRERRRAADGRFQSEVFLGNLPWYSDDDPASESYWPKVDAATAAWLAHSPGSPLAAMVRAHVLARRGNRLSAIGRWKEVDALVAEARRLLAGAREQGKRDANWHAVRLRVLGVEGVPREDVLDAIHAAAAVDPYPLRPWQFAALALSPDGRSTGDLPWLMRLAVERTRTTEGTTMYARVLASAYWHFPHLAAHPFGHDALDWNVAHRSFTELKQRYPEGYEPNLHGALACLAGDRAVTAAALAQAGAYAREDVWKIWGGDKHLARCRAWSTGEAQGPRA</sequence>
<evidence type="ECO:0000256" key="1">
    <source>
        <dbReference type="SAM" id="SignalP"/>
    </source>
</evidence>
<name>A0A923MRG2_9BURK</name>
<gene>
    <name evidence="2" type="ORF">H8N03_11675</name>
</gene>
<dbReference type="EMBL" id="JACORT010000004">
    <property type="protein sequence ID" value="MBC5783606.1"/>
    <property type="molecule type" value="Genomic_DNA"/>
</dbReference>
<keyword evidence="1" id="KW-0732">Signal</keyword>
<comment type="caution">
    <text evidence="2">The sequence shown here is derived from an EMBL/GenBank/DDBJ whole genome shotgun (WGS) entry which is preliminary data.</text>
</comment>
<proteinExistence type="predicted"/>
<dbReference type="RefSeq" id="WP_187076355.1">
    <property type="nucleotide sequence ID" value="NZ_JACORT010000004.1"/>
</dbReference>
<evidence type="ECO:0000313" key="2">
    <source>
        <dbReference type="EMBL" id="MBC5783606.1"/>
    </source>
</evidence>
<protein>
    <recommendedName>
        <fullName evidence="4">DUF4034 domain-containing protein</fullName>
    </recommendedName>
</protein>